<evidence type="ECO:0000256" key="2">
    <source>
        <dbReference type="ARBA" id="ARBA00008854"/>
    </source>
</evidence>
<dbReference type="AlphaFoldDB" id="A0A1E7R2U5"/>
<dbReference type="Proteomes" id="UP000185895">
    <property type="component" value="Unassembled WGS sequence"/>
</dbReference>
<keyword evidence="3" id="KW-0812">Transmembrane</keyword>
<evidence type="ECO:0000313" key="6">
    <source>
        <dbReference type="EMBL" id="OEY93615.1"/>
    </source>
</evidence>
<evidence type="ECO:0000256" key="1">
    <source>
        <dbReference type="ARBA" id="ARBA00004167"/>
    </source>
</evidence>
<organism evidence="6 7">
    <name type="scientific">Acinetobacter qingfengensis</name>
    <dbReference type="NCBI Taxonomy" id="1262585"/>
    <lineage>
        <taxon>Bacteria</taxon>
        <taxon>Pseudomonadati</taxon>
        <taxon>Pseudomonadota</taxon>
        <taxon>Gammaproteobacteria</taxon>
        <taxon>Moraxellales</taxon>
        <taxon>Moraxellaceae</taxon>
        <taxon>Acinetobacter</taxon>
    </lineage>
</organism>
<name>A0A1E7R2U5_9GAMM</name>
<accession>A0A1E7R2U5</accession>
<comment type="caution">
    <text evidence="6">The sequence shown here is derived from an EMBL/GenBank/DDBJ whole genome shotgun (WGS) entry which is preliminary data.</text>
</comment>
<evidence type="ECO:0000256" key="3">
    <source>
        <dbReference type="ARBA" id="ARBA00022692"/>
    </source>
</evidence>
<dbReference type="SUPFAM" id="SSF140478">
    <property type="entry name" value="LemA-like"/>
    <property type="match status" value="1"/>
</dbReference>
<evidence type="ECO:0000313" key="7">
    <source>
        <dbReference type="Proteomes" id="UP000185895"/>
    </source>
</evidence>
<dbReference type="PANTHER" id="PTHR34478:SF1">
    <property type="entry name" value="PROTEIN LEMA"/>
    <property type="match status" value="1"/>
</dbReference>
<comment type="subcellular location">
    <subcellularLocation>
        <location evidence="1">Membrane</location>
        <topology evidence="1">Single-pass membrane protein</topology>
    </subcellularLocation>
</comment>
<dbReference type="PANTHER" id="PTHR34478">
    <property type="entry name" value="PROTEIN LEMA"/>
    <property type="match status" value="1"/>
</dbReference>
<dbReference type="InterPro" id="IPR023353">
    <property type="entry name" value="LemA-like_dom_sf"/>
</dbReference>
<dbReference type="Gene3D" id="1.20.1440.20">
    <property type="entry name" value="LemA-like domain"/>
    <property type="match status" value="1"/>
</dbReference>
<evidence type="ECO:0000256" key="4">
    <source>
        <dbReference type="ARBA" id="ARBA00022989"/>
    </source>
</evidence>
<proteinExistence type="inferred from homology"/>
<dbReference type="EMBL" id="MKKK01000045">
    <property type="protein sequence ID" value="OEY93615.1"/>
    <property type="molecule type" value="Genomic_DNA"/>
</dbReference>
<dbReference type="GO" id="GO:0016020">
    <property type="term" value="C:membrane"/>
    <property type="evidence" value="ECO:0007669"/>
    <property type="project" value="UniProtKB-SubCell"/>
</dbReference>
<comment type="similarity">
    <text evidence="2">Belongs to the LemA family.</text>
</comment>
<reference evidence="6 7" key="1">
    <citation type="submission" date="2016-09" db="EMBL/GenBank/DDBJ databases">
        <authorList>
            <person name="Capua I."/>
            <person name="De Benedictis P."/>
            <person name="Joannis T."/>
            <person name="Lombin L.H."/>
            <person name="Cattoli G."/>
        </authorList>
    </citation>
    <scope>NUCLEOTIDE SEQUENCE [LARGE SCALE GENOMIC DNA]</scope>
    <source>
        <strain evidence="6 7">ANC 4671</strain>
    </source>
</reference>
<sequence length="187" mass="21891">MYIFLAIIILLFLGFFYIRNKIVKHENATKRAWADVTSFERQKVKILDDLEPLIGRYSQFEQGTLSQITALRQNILNLPHDAQNVRQLEDIEQQTAQLLQGIHVQIEAYPELKASEIYQQVMQEITDQNANVGAAINIFNRNVEQFNNTIQIFPNNIVNTMSLSRKPLRPFKDQVQQNFDYRPNFHL</sequence>
<keyword evidence="4" id="KW-1133">Transmembrane helix</keyword>
<dbReference type="OrthoDB" id="9804152at2"/>
<keyword evidence="7" id="KW-1185">Reference proteome</keyword>
<dbReference type="Pfam" id="PF04011">
    <property type="entry name" value="LemA"/>
    <property type="match status" value="1"/>
</dbReference>
<keyword evidence="5" id="KW-0472">Membrane</keyword>
<evidence type="ECO:0000256" key="5">
    <source>
        <dbReference type="ARBA" id="ARBA00023136"/>
    </source>
</evidence>
<dbReference type="RefSeq" id="WP_070070430.1">
    <property type="nucleotide sequence ID" value="NZ_MKKK01000045.1"/>
</dbReference>
<dbReference type="STRING" id="1262585.BJI46_04005"/>
<dbReference type="InterPro" id="IPR007156">
    <property type="entry name" value="MamQ_LemA"/>
</dbReference>
<protein>
    <submittedName>
        <fullName evidence="6">Uncharacterized protein</fullName>
    </submittedName>
</protein>
<gene>
    <name evidence="6" type="ORF">BJI46_04005</name>
</gene>